<name>X1I611_9ZZZZ</name>
<dbReference type="InterPro" id="IPR011990">
    <property type="entry name" value="TPR-like_helical_dom_sf"/>
</dbReference>
<dbReference type="SUPFAM" id="SSF48452">
    <property type="entry name" value="TPR-like"/>
    <property type="match status" value="1"/>
</dbReference>
<dbReference type="EMBL" id="BARU01023425">
    <property type="protein sequence ID" value="GAH52973.1"/>
    <property type="molecule type" value="Genomic_DNA"/>
</dbReference>
<dbReference type="AlphaFoldDB" id="X1I611"/>
<reference evidence="1" key="1">
    <citation type="journal article" date="2014" name="Front. Microbiol.">
        <title>High frequency of phylogenetically diverse reductive dehalogenase-homologous genes in deep subseafloor sedimentary metagenomes.</title>
        <authorList>
            <person name="Kawai M."/>
            <person name="Futagami T."/>
            <person name="Toyoda A."/>
            <person name="Takaki Y."/>
            <person name="Nishi S."/>
            <person name="Hori S."/>
            <person name="Arai W."/>
            <person name="Tsubouchi T."/>
            <person name="Morono Y."/>
            <person name="Uchiyama I."/>
            <person name="Ito T."/>
            <person name="Fujiyama A."/>
            <person name="Inagaki F."/>
            <person name="Takami H."/>
        </authorList>
    </citation>
    <scope>NUCLEOTIDE SEQUENCE</scope>
    <source>
        <strain evidence="1">Expedition CK06-06</strain>
    </source>
</reference>
<comment type="caution">
    <text evidence="1">The sequence shown here is derived from an EMBL/GenBank/DDBJ whole genome shotgun (WGS) entry which is preliminary data.</text>
</comment>
<organism evidence="1">
    <name type="scientific">marine sediment metagenome</name>
    <dbReference type="NCBI Taxonomy" id="412755"/>
    <lineage>
        <taxon>unclassified sequences</taxon>
        <taxon>metagenomes</taxon>
        <taxon>ecological metagenomes</taxon>
    </lineage>
</organism>
<dbReference type="Gene3D" id="1.25.40.10">
    <property type="entry name" value="Tetratricopeptide repeat domain"/>
    <property type="match status" value="1"/>
</dbReference>
<feature type="non-terminal residue" evidence="1">
    <location>
        <position position="1"/>
    </location>
</feature>
<accession>X1I611</accession>
<feature type="non-terminal residue" evidence="1">
    <location>
        <position position="277"/>
    </location>
</feature>
<dbReference type="Pfam" id="PF14559">
    <property type="entry name" value="TPR_19"/>
    <property type="match status" value="1"/>
</dbReference>
<proteinExistence type="predicted"/>
<evidence type="ECO:0000313" key="1">
    <source>
        <dbReference type="EMBL" id="GAH52973.1"/>
    </source>
</evidence>
<protein>
    <recommendedName>
        <fullName evidence="2">Tetratricopeptide repeat protein</fullName>
    </recommendedName>
</protein>
<sequence>SGEEWLKEKIEQLKGGLTQLDSFQSARDAEAEGHFKRAADLYGKALAAGPREDIVVKRACCLIRAGNHKEAAKALEDLQAIFPQGEQWQAEMLSDQSLKYDYGFALAGAGRYYDCLNIWDYIESIDSGFSDQKEFVRNLLEADLYQRFNNGEDYKRIFEEGRYLQDLIERDSVGDLVKHCKYALIDRLWEEERYEDIRELLIPYPEQMDAHLLALYAKTFFKIAELSAEHLTGLRMFWLSAMYDSEIVKEFSARNEVRGEVQKILILEAEELIKKYD</sequence>
<gene>
    <name evidence="1" type="ORF">S03H2_38021</name>
</gene>
<evidence type="ECO:0008006" key="2">
    <source>
        <dbReference type="Google" id="ProtNLM"/>
    </source>
</evidence>